<protein>
    <submittedName>
        <fullName evidence="1">Uncharacterized protein</fullName>
    </submittedName>
</protein>
<accession>A0A1I2ZM99</accession>
<evidence type="ECO:0000313" key="2">
    <source>
        <dbReference type="Proteomes" id="UP000198724"/>
    </source>
</evidence>
<reference evidence="2" key="1">
    <citation type="submission" date="2016-10" db="EMBL/GenBank/DDBJ databases">
        <authorList>
            <person name="Varghese N."/>
            <person name="Submissions S."/>
        </authorList>
    </citation>
    <scope>NUCLEOTIDE SEQUENCE [LARGE SCALE GENOMIC DNA]</scope>
    <source>
        <strain evidence="2">LP51</strain>
    </source>
</reference>
<keyword evidence="2" id="KW-1185">Reference proteome</keyword>
<sequence>MYHGILTAAKNNYEDKKLELIGRFYGNIIFIDWLEPYFFHILLSTLNNLNYKQLCILAVIGLHEDFEKQLKSLEDLQGRDNWYETRLIQNELSNMIATGLLEPHNTALMTYVGHRHLNNCRLGLVGELLFKICELDVIDKEDLEDIVNKFI</sequence>
<name>A0A1I2ZM99_9BACT</name>
<dbReference type="Proteomes" id="UP000198724">
    <property type="component" value="Unassembled WGS sequence"/>
</dbReference>
<organism evidence="1 2">
    <name type="scientific">Pontibacter chinhatensis</name>
    <dbReference type="NCBI Taxonomy" id="1436961"/>
    <lineage>
        <taxon>Bacteria</taxon>
        <taxon>Pseudomonadati</taxon>
        <taxon>Bacteroidota</taxon>
        <taxon>Cytophagia</taxon>
        <taxon>Cytophagales</taxon>
        <taxon>Hymenobacteraceae</taxon>
        <taxon>Pontibacter</taxon>
    </lineage>
</organism>
<evidence type="ECO:0000313" key="1">
    <source>
        <dbReference type="EMBL" id="SFH38953.1"/>
    </source>
</evidence>
<dbReference type="AlphaFoldDB" id="A0A1I2ZM99"/>
<proteinExistence type="predicted"/>
<gene>
    <name evidence="1" type="ORF">SAMN05421739_1167</name>
</gene>
<dbReference type="EMBL" id="FOOT01000016">
    <property type="protein sequence ID" value="SFH38953.1"/>
    <property type="molecule type" value="Genomic_DNA"/>
</dbReference>